<proteinExistence type="predicted"/>
<sequence length="45" mass="4322">MSDAAPAVAEPLAPIAFTMLPGAGPACEGDDCLPAAALPLDPADS</sequence>
<name>A0A4R7FMA5_9MICO</name>
<evidence type="ECO:0000313" key="2">
    <source>
        <dbReference type="Proteomes" id="UP000295344"/>
    </source>
</evidence>
<accession>A0A4R7FMA5</accession>
<dbReference type="RefSeq" id="WP_162850839.1">
    <property type="nucleotide sequence ID" value="NZ_BAAARP010000004.1"/>
</dbReference>
<dbReference type="EMBL" id="SOAM01000002">
    <property type="protein sequence ID" value="TDS77595.1"/>
    <property type="molecule type" value="Genomic_DNA"/>
</dbReference>
<dbReference type="AlphaFoldDB" id="A0A4R7FMA5"/>
<reference evidence="1 2" key="1">
    <citation type="submission" date="2019-03" db="EMBL/GenBank/DDBJ databases">
        <title>Genomic Encyclopedia of Archaeal and Bacterial Type Strains, Phase II (KMG-II): from individual species to whole genera.</title>
        <authorList>
            <person name="Goeker M."/>
        </authorList>
    </citation>
    <scope>NUCLEOTIDE SEQUENCE [LARGE SCALE GENOMIC DNA]</scope>
    <source>
        <strain evidence="1 2">DSM 24782</strain>
    </source>
</reference>
<dbReference type="Proteomes" id="UP000295344">
    <property type="component" value="Unassembled WGS sequence"/>
</dbReference>
<protein>
    <submittedName>
        <fullName evidence="1">Uncharacterized protein</fullName>
    </submittedName>
</protein>
<organism evidence="1 2">
    <name type="scientific">Amnibacterium kyonggiense</name>
    <dbReference type="NCBI Taxonomy" id="595671"/>
    <lineage>
        <taxon>Bacteria</taxon>
        <taxon>Bacillati</taxon>
        <taxon>Actinomycetota</taxon>
        <taxon>Actinomycetes</taxon>
        <taxon>Micrococcales</taxon>
        <taxon>Microbacteriaceae</taxon>
        <taxon>Amnibacterium</taxon>
    </lineage>
</organism>
<keyword evidence="2" id="KW-1185">Reference proteome</keyword>
<comment type="caution">
    <text evidence="1">The sequence shown here is derived from an EMBL/GenBank/DDBJ whole genome shotgun (WGS) entry which is preliminary data.</text>
</comment>
<gene>
    <name evidence="1" type="ORF">CLV52_2553</name>
</gene>
<evidence type="ECO:0000313" key="1">
    <source>
        <dbReference type="EMBL" id="TDS77595.1"/>
    </source>
</evidence>